<accession>A0ABS5KJ69</accession>
<gene>
    <name evidence="2" type="ORF">KGQ19_06090</name>
</gene>
<comment type="caution">
    <text evidence="2">The sequence shown here is derived from an EMBL/GenBank/DDBJ whole genome shotgun (WGS) entry which is preliminary data.</text>
</comment>
<sequence length="51" mass="5726">MDEKTGITARSRKHPDQLGQPGQPGRRTRREFEYIRHGTVSIVAALNVHTG</sequence>
<feature type="region of interest" description="Disordered" evidence="1">
    <location>
        <begin position="1"/>
        <end position="27"/>
    </location>
</feature>
<organism evidence="2 3">
    <name type="scientific">Catenulispora pinistramenti</name>
    <dbReference type="NCBI Taxonomy" id="2705254"/>
    <lineage>
        <taxon>Bacteria</taxon>
        <taxon>Bacillati</taxon>
        <taxon>Actinomycetota</taxon>
        <taxon>Actinomycetes</taxon>
        <taxon>Catenulisporales</taxon>
        <taxon>Catenulisporaceae</taxon>
        <taxon>Catenulispora</taxon>
    </lineage>
</organism>
<evidence type="ECO:0008006" key="4">
    <source>
        <dbReference type="Google" id="ProtNLM"/>
    </source>
</evidence>
<dbReference type="EMBL" id="JAAFYZ010000013">
    <property type="protein sequence ID" value="MBS2546432.1"/>
    <property type="molecule type" value="Genomic_DNA"/>
</dbReference>
<proteinExistence type="predicted"/>
<evidence type="ECO:0000313" key="3">
    <source>
        <dbReference type="Proteomes" id="UP000730482"/>
    </source>
</evidence>
<reference evidence="2 3" key="1">
    <citation type="submission" date="2020-02" db="EMBL/GenBank/DDBJ databases">
        <title>Acidophilic actinobacteria isolated from forest soil.</title>
        <authorList>
            <person name="Golinska P."/>
        </authorList>
    </citation>
    <scope>NUCLEOTIDE SEQUENCE [LARGE SCALE GENOMIC DNA]</scope>
    <source>
        <strain evidence="2 3">NL8</strain>
    </source>
</reference>
<protein>
    <recommendedName>
        <fullName evidence="4">Transposase</fullName>
    </recommendedName>
</protein>
<evidence type="ECO:0000256" key="1">
    <source>
        <dbReference type="SAM" id="MobiDB-lite"/>
    </source>
</evidence>
<keyword evidence="3" id="KW-1185">Reference proteome</keyword>
<name>A0ABS5KJ69_9ACTN</name>
<dbReference type="Proteomes" id="UP000730482">
    <property type="component" value="Unassembled WGS sequence"/>
</dbReference>
<evidence type="ECO:0000313" key="2">
    <source>
        <dbReference type="EMBL" id="MBS2546432.1"/>
    </source>
</evidence>